<dbReference type="InterPro" id="IPR046863">
    <property type="entry name" value="MbnP-like_dom"/>
</dbReference>
<evidence type="ECO:0000313" key="2">
    <source>
        <dbReference type="EMBL" id="TDO26530.1"/>
    </source>
</evidence>
<sequence length="264" mass="28869">MKPIISFFACLIMLTSCKKEVTENQEPGQLSIEFDNIVGAQNLQLQTGTYTNSAGELFTIDLLQYYISNIQLVKNDGSIYTIPQDSSYFLIKEAEAATHKVALNVPAGEYAGLRFVLGVDSLRSTMDITKRTGVLDPAGGMSNGMYWSWNSGYIFFKMEGSSPQAPADQNGNKKFRYHIGGFGGYSSPTINNIKNIALDLRVAGTAKVKAGRGSNIHLFADISKIFTGTSSISIATNPTVMFGNLSVDIANNYAQMFRHDHTEN</sequence>
<dbReference type="Proteomes" id="UP000295741">
    <property type="component" value="Unassembled WGS sequence"/>
</dbReference>
<accession>A0A4R6IV80</accession>
<dbReference type="EMBL" id="SNWP01000011">
    <property type="protein sequence ID" value="TDO26530.1"/>
    <property type="molecule type" value="Genomic_DNA"/>
</dbReference>
<protein>
    <recommendedName>
        <fullName evidence="1">Copper-binding protein MbnP-like domain-containing protein</fullName>
    </recommendedName>
</protein>
<dbReference type="PROSITE" id="PS51257">
    <property type="entry name" value="PROKAR_LIPOPROTEIN"/>
    <property type="match status" value="1"/>
</dbReference>
<dbReference type="OrthoDB" id="1422031at2"/>
<dbReference type="AlphaFoldDB" id="A0A4R6IV80"/>
<name>A0A4R6IV80_9BACT</name>
<feature type="domain" description="Copper-binding protein MbnP-like" evidence="1">
    <location>
        <begin position="28"/>
        <end position="241"/>
    </location>
</feature>
<evidence type="ECO:0000259" key="1">
    <source>
        <dbReference type="Pfam" id="PF20243"/>
    </source>
</evidence>
<keyword evidence="3" id="KW-1185">Reference proteome</keyword>
<gene>
    <name evidence="2" type="ORF">BC659_1837</name>
</gene>
<evidence type="ECO:0000313" key="3">
    <source>
        <dbReference type="Proteomes" id="UP000295741"/>
    </source>
</evidence>
<dbReference type="RefSeq" id="WP_133474375.1">
    <property type="nucleotide sequence ID" value="NZ_SNWP01000011.1"/>
</dbReference>
<reference evidence="2 3" key="1">
    <citation type="submission" date="2019-03" db="EMBL/GenBank/DDBJ databases">
        <title>Genomic Encyclopedia of Archaeal and Bacterial Type Strains, Phase II (KMG-II): from individual species to whole genera.</title>
        <authorList>
            <person name="Goeker M."/>
        </authorList>
    </citation>
    <scope>NUCLEOTIDE SEQUENCE [LARGE SCALE GENOMIC DNA]</scope>
    <source>
        <strain evidence="2 3">DSM 28323</strain>
    </source>
</reference>
<dbReference type="Pfam" id="PF20243">
    <property type="entry name" value="MbnP"/>
    <property type="match status" value="1"/>
</dbReference>
<proteinExistence type="predicted"/>
<organism evidence="2 3">
    <name type="scientific">Sediminibacterium goheungense</name>
    <dbReference type="NCBI Taxonomy" id="1086393"/>
    <lineage>
        <taxon>Bacteria</taxon>
        <taxon>Pseudomonadati</taxon>
        <taxon>Bacteroidota</taxon>
        <taxon>Chitinophagia</taxon>
        <taxon>Chitinophagales</taxon>
        <taxon>Chitinophagaceae</taxon>
        <taxon>Sediminibacterium</taxon>
    </lineage>
</organism>
<comment type="caution">
    <text evidence="2">The sequence shown here is derived from an EMBL/GenBank/DDBJ whole genome shotgun (WGS) entry which is preliminary data.</text>
</comment>